<comment type="caution">
    <text evidence="15">The sequence shown here is derived from an EMBL/GenBank/DDBJ whole genome shotgun (WGS) entry which is preliminary data.</text>
</comment>
<dbReference type="NCBIfam" id="TIGR00437">
    <property type="entry name" value="feoB"/>
    <property type="match status" value="1"/>
</dbReference>
<dbReference type="InterPro" id="IPR050860">
    <property type="entry name" value="FeoB_GTPase"/>
</dbReference>
<dbReference type="GO" id="GO:0046872">
    <property type="term" value="F:metal ion binding"/>
    <property type="evidence" value="ECO:0007669"/>
    <property type="project" value="UniProtKB-KW"/>
</dbReference>
<feature type="binding site" evidence="11">
    <location>
        <begin position="119"/>
        <end position="122"/>
    </location>
    <ligand>
        <name>GTP</name>
        <dbReference type="ChEBI" id="CHEBI:37565"/>
        <label>1</label>
    </ligand>
</feature>
<comment type="function">
    <text evidence="1 13">Probable transporter of a GTP-driven Fe(2+) uptake system.</text>
</comment>
<evidence type="ECO:0000313" key="16">
    <source>
        <dbReference type="Proteomes" id="UP000824214"/>
    </source>
</evidence>
<reference evidence="15" key="2">
    <citation type="submission" date="2021-04" db="EMBL/GenBank/DDBJ databases">
        <authorList>
            <person name="Gilroy R."/>
        </authorList>
    </citation>
    <scope>NUCLEOTIDE SEQUENCE</scope>
    <source>
        <strain evidence="15">ChiBcolR8-3208</strain>
    </source>
</reference>
<evidence type="ECO:0000256" key="11">
    <source>
        <dbReference type="PIRSR" id="PIRSR603373-1"/>
    </source>
</evidence>
<keyword evidence="13" id="KW-0406">Ion transport</keyword>
<dbReference type="PANTHER" id="PTHR43185">
    <property type="entry name" value="FERROUS IRON TRANSPORT PROTEIN B"/>
    <property type="match status" value="1"/>
</dbReference>
<dbReference type="InterPro" id="IPR003373">
    <property type="entry name" value="Fe2_transport_prot-B"/>
</dbReference>
<keyword evidence="12" id="KW-0479">Metal-binding</keyword>
<dbReference type="PRINTS" id="PR00326">
    <property type="entry name" value="GTP1OBG"/>
</dbReference>
<dbReference type="InterPro" id="IPR030389">
    <property type="entry name" value="G_FEOB_dom"/>
</dbReference>
<feature type="transmembrane region" description="Helical" evidence="13">
    <location>
        <begin position="279"/>
        <end position="300"/>
    </location>
</feature>
<dbReference type="PANTHER" id="PTHR43185:SF2">
    <property type="entry name" value="FERROUS IRON TRANSPORT PROTEIN B"/>
    <property type="match status" value="1"/>
</dbReference>
<feature type="transmembrane region" description="Helical" evidence="13">
    <location>
        <begin position="559"/>
        <end position="585"/>
    </location>
</feature>
<feature type="transmembrane region" description="Helical" evidence="13">
    <location>
        <begin position="605"/>
        <end position="624"/>
    </location>
</feature>
<dbReference type="InterPro" id="IPR006073">
    <property type="entry name" value="GTP-bd"/>
</dbReference>
<evidence type="ECO:0000256" key="6">
    <source>
        <dbReference type="ARBA" id="ARBA00022741"/>
    </source>
</evidence>
<feature type="binding site" evidence="12">
    <location>
        <position position="25"/>
    </location>
    <ligand>
        <name>Mg(2+)</name>
        <dbReference type="ChEBI" id="CHEBI:18420"/>
        <label>2</label>
    </ligand>
</feature>
<dbReference type="InterPro" id="IPR041069">
    <property type="entry name" value="FeoB_Cyto"/>
</dbReference>
<dbReference type="SUPFAM" id="SSF52540">
    <property type="entry name" value="P-loop containing nucleoside triphosphate hydrolases"/>
    <property type="match status" value="1"/>
</dbReference>
<reference evidence="15" key="1">
    <citation type="journal article" date="2021" name="PeerJ">
        <title>Extensive microbial diversity within the chicken gut microbiome revealed by metagenomics and culture.</title>
        <authorList>
            <person name="Gilroy R."/>
            <person name="Ravi A."/>
            <person name="Getino M."/>
            <person name="Pursley I."/>
            <person name="Horton D.L."/>
            <person name="Alikhan N.F."/>
            <person name="Baker D."/>
            <person name="Gharbi K."/>
            <person name="Hall N."/>
            <person name="Watson M."/>
            <person name="Adriaenssens E.M."/>
            <person name="Foster-Nyarko E."/>
            <person name="Jarju S."/>
            <person name="Secka A."/>
            <person name="Antonio M."/>
            <person name="Oren A."/>
            <person name="Chaudhuri R.R."/>
            <person name="La Ragione R."/>
            <person name="Hildebrand F."/>
            <person name="Pallen M.J."/>
        </authorList>
    </citation>
    <scope>NUCLEOTIDE SEQUENCE</scope>
    <source>
        <strain evidence="15">ChiBcolR8-3208</strain>
    </source>
</reference>
<gene>
    <name evidence="15" type="primary">feoB</name>
    <name evidence="15" type="ORF">H9942_07950</name>
</gene>
<keyword evidence="6 11" id="KW-0547">Nucleotide-binding</keyword>
<keyword evidence="7 13" id="KW-1133">Transmembrane helix</keyword>
<dbReference type="GO" id="GO:0005525">
    <property type="term" value="F:GTP binding"/>
    <property type="evidence" value="ECO:0007669"/>
    <property type="project" value="UniProtKB-KW"/>
</dbReference>
<keyword evidence="5 13" id="KW-0812">Transmembrane</keyword>
<dbReference type="GO" id="GO:0015093">
    <property type="term" value="F:ferrous iron transmembrane transporter activity"/>
    <property type="evidence" value="ECO:0007669"/>
    <property type="project" value="UniProtKB-UniRule"/>
</dbReference>
<keyword evidence="8 11" id="KW-0342">GTP-binding</keyword>
<feature type="binding site" evidence="11">
    <location>
        <begin position="59"/>
        <end position="62"/>
    </location>
    <ligand>
        <name>GTP</name>
        <dbReference type="ChEBI" id="CHEBI:37565"/>
        <label>1</label>
    </ligand>
</feature>
<keyword evidence="3 13" id="KW-0813">Transport</keyword>
<dbReference type="AlphaFoldDB" id="A0A9D2RZQ6"/>
<keyword evidence="4" id="KW-1003">Cell membrane</keyword>
<dbReference type="InterPro" id="IPR011642">
    <property type="entry name" value="Gate_dom"/>
</dbReference>
<evidence type="ECO:0000256" key="2">
    <source>
        <dbReference type="ARBA" id="ARBA00004651"/>
    </source>
</evidence>
<evidence type="ECO:0000256" key="10">
    <source>
        <dbReference type="NCBIfam" id="TIGR00437"/>
    </source>
</evidence>
<comment type="similarity">
    <text evidence="13">Belongs to the TRAFAC class TrmE-Era-EngA-EngB-Septin-like GTPase superfamily. FeoB GTPase (TC 9.A.8) family.</text>
</comment>
<dbReference type="PROSITE" id="PS51711">
    <property type="entry name" value="G_FEOB"/>
    <property type="match status" value="1"/>
</dbReference>
<evidence type="ECO:0000256" key="13">
    <source>
        <dbReference type="RuleBase" id="RU362098"/>
    </source>
</evidence>
<keyword evidence="13" id="KW-0408">Iron</keyword>
<dbReference type="Pfam" id="PF07670">
    <property type="entry name" value="Gate"/>
    <property type="match status" value="2"/>
</dbReference>
<organism evidence="15 16">
    <name type="scientific">Candidatus Acutalibacter ornithocaccae</name>
    <dbReference type="NCBI Taxonomy" id="2838416"/>
    <lineage>
        <taxon>Bacteria</taxon>
        <taxon>Bacillati</taxon>
        <taxon>Bacillota</taxon>
        <taxon>Clostridia</taxon>
        <taxon>Eubacteriales</taxon>
        <taxon>Acutalibacteraceae</taxon>
        <taxon>Acutalibacter</taxon>
    </lineage>
</organism>
<evidence type="ECO:0000313" key="15">
    <source>
        <dbReference type="EMBL" id="HJB37984.1"/>
    </source>
</evidence>
<feature type="transmembrane region" description="Helical" evidence="13">
    <location>
        <begin position="645"/>
        <end position="670"/>
    </location>
</feature>
<feature type="binding site" evidence="12">
    <location>
        <position position="24"/>
    </location>
    <ligand>
        <name>Mg(2+)</name>
        <dbReference type="ChEBI" id="CHEBI:18420"/>
        <label>2</label>
    </ligand>
</feature>
<feature type="domain" description="FeoB-type G" evidence="14">
    <location>
        <begin position="6"/>
        <end position="168"/>
    </location>
</feature>
<feature type="binding site" evidence="12">
    <location>
        <position position="27"/>
    </location>
    <ligand>
        <name>Mg(2+)</name>
        <dbReference type="ChEBI" id="CHEBI:18420"/>
        <label>2</label>
    </ligand>
</feature>
<feature type="transmembrane region" description="Helical" evidence="13">
    <location>
        <begin position="341"/>
        <end position="362"/>
    </location>
</feature>
<evidence type="ECO:0000256" key="4">
    <source>
        <dbReference type="ARBA" id="ARBA00022475"/>
    </source>
</evidence>
<evidence type="ECO:0000256" key="5">
    <source>
        <dbReference type="ARBA" id="ARBA00022692"/>
    </source>
</evidence>
<keyword evidence="13" id="KW-0410">Iron transport</keyword>
<evidence type="ECO:0000256" key="7">
    <source>
        <dbReference type="ARBA" id="ARBA00022989"/>
    </source>
</evidence>
<dbReference type="Pfam" id="PF02421">
    <property type="entry name" value="FeoB_N"/>
    <property type="match status" value="1"/>
</dbReference>
<dbReference type="Pfam" id="PF07664">
    <property type="entry name" value="FeoB_C"/>
    <property type="match status" value="1"/>
</dbReference>
<dbReference type="InterPro" id="IPR011640">
    <property type="entry name" value="Fe2_transport_prot_B_C"/>
</dbReference>
<proteinExistence type="inferred from homology"/>
<keyword evidence="12" id="KW-0460">Magnesium</keyword>
<evidence type="ECO:0000259" key="14">
    <source>
        <dbReference type="PROSITE" id="PS51711"/>
    </source>
</evidence>
<feature type="binding site" evidence="12">
    <location>
        <position position="28"/>
    </location>
    <ligand>
        <name>Mg(2+)</name>
        <dbReference type="ChEBI" id="CHEBI:18420"/>
        <label>2</label>
    </ligand>
</feature>
<protein>
    <recommendedName>
        <fullName evidence="10 13">Ferrous iron transport protein B</fullName>
    </recommendedName>
</protein>
<dbReference type="EMBL" id="DWXZ01000169">
    <property type="protein sequence ID" value="HJB37984.1"/>
    <property type="molecule type" value="Genomic_DNA"/>
</dbReference>
<dbReference type="GO" id="GO:0005886">
    <property type="term" value="C:plasma membrane"/>
    <property type="evidence" value="ECO:0007669"/>
    <property type="project" value="UniProtKB-SubCell"/>
</dbReference>
<evidence type="ECO:0000256" key="1">
    <source>
        <dbReference type="ARBA" id="ARBA00003926"/>
    </source>
</evidence>
<dbReference type="InterPro" id="IPR027417">
    <property type="entry name" value="P-loop_NTPase"/>
</dbReference>
<dbReference type="Pfam" id="PF17910">
    <property type="entry name" value="FeoB_Cyto"/>
    <property type="match status" value="1"/>
</dbReference>
<sequence>MGEAETPAIALAGNPNVGKSTVFNALTGLRQHTGNWAGKTVGSAQGRWEFQGRAYQLVDLPGCVSLLSQAGEERAAREYLLSGQAQAVVVVCDATCLERGLSLVLQVLEITARVVVCVNLLDEAQRKGIRVDLERLSQRLGVPVVGCAARGGRGLPQLKEAVAQAAAGRGGSVPQPVRYPQAVEAAVDRLAPLLRRQGRENPRWHALRLLEAGEQPATPQERALVEDAWKSHSPQWFADALSAAQAQAAEDLARQVVAGLGKGYSPRDRKLDRLFTGRWTAFPVMALLLLAILWLTMVGANAPSQLLSQGFSQLGEWLRRWLAPAPPWLSGVLVDGAYTTLSWVVAVMLPPMAIFFPLFTLLEDLGYLPRMAYNLDRCFARCGACGKQALTLSMGLGCNAAGVVGCRIIHSPRERLMAIATNAFTPCNGRLPLLAALLSLFFAGAGALGGAVGMAALLGFSLAMTLGVSFLLSKTALKGLPSFFALELPPYRRPQVGQVLVRSVLDRTLRVLGRAAAVAAPAGVLIWCLGNVTWAGESLLTHCARLLEPFARLFGLDGVILLAFLLALPANELVLPLLLMGYLSQGALVEVGELSALHGLLLENGWTWVTALCVLVFTLFHWPCSTTCWTIWRETKSLKWTALSMALPTGCGLLLCFLISSAARLLGWWLL</sequence>
<comment type="subcellular location">
    <subcellularLocation>
        <location evidence="2 13">Cell membrane</location>
        <topology evidence="2 13">Multi-pass membrane protein</topology>
    </subcellularLocation>
</comment>
<evidence type="ECO:0000256" key="3">
    <source>
        <dbReference type="ARBA" id="ARBA00022448"/>
    </source>
</evidence>
<feature type="binding site" evidence="11">
    <location>
        <begin position="13"/>
        <end position="20"/>
    </location>
    <ligand>
        <name>GTP</name>
        <dbReference type="ChEBI" id="CHEBI:37565"/>
        <label>1</label>
    </ligand>
</feature>
<accession>A0A9D2RZQ6</accession>
<evidence type="ECO:0000256" key="9">
    <source>
        <dbReference type="ARBA" id="ARBA00023136"/>
    </source>
</evidence>
<name>A0A9D2RZQ6_9FIRM</name>
<keyword evidence="9 13" id="KW-0472">Membrane</keyword>
<dbReference type="CDD" id="cd01879">
    <property type="entry name" value="FeoB"/>
    <property type="match status" value="1"/>
</dbReference>
<comment type="caution">
    <text evidence="13">Lacks conserved residue(s) required for the propagation of feature annotation.</text>
</comment>
<dbReference type="Gene3D" id="3.40.50.300">
    <property type="entry name" value="P-loop containing nucleotide triphosphate hydrolases"/>
    <property type="match status" value="1"/>
</dbReference>
<evidence type="ECO:0000256" key="12">
    <source>
        <dbReference type="PIRSR" id="PIRSR603373-2"/>
    </source>
</evidence>
<dbReference type="Proteomes" id="UP000824214">
    <property type="component" value="Unassembled WGS sequence"/>
</dbReference>
<evidence type="ECO:0000256" key="8">
    <source>
        <dbReference type="ARBA" id="ARBA00023134"/>
    </source>
</evidence>